<dbReference type="NCBIfam" id="TIGR00229">
    <property type="entry name" value="sensory_box"/>
    <property type="match status" value="1"/>
</dbReference>
<dbReference type="AlphaFoldDB" id="A0AAD5UZH6"/>
<feature type="domain" description="PAS" evidence="6">
    <location>
        <begin position="1"/>
        <end position="39"/>
    </location>
</feature>
<comment type="caution">
    <text evidence="7">The sequence shown here is derived from an EMBL/GenBank/DDBJ whole genome shotgun (WGS) entry which is preliminary data.</text>
</comment>
<reference evidence="7" key="1">
    <citation type="submission" date="2022-07" db="EMBL/GenBank/DDBJ databases">
        <title>Genome Sequence of Physisporinus lineatus.</title>
        <authorList>
            <person name="Buettner E."/>
        </authorList>
    </citation>
    <scope>NUCLEOTIDE SEQUENCE</scope>
    <source>
        <strain evidence="7">VT162</strain>
    </source>
</reference>
<feature type="compositionally biased region" description="Low complexity" evidence="5">
    <location>
        <begin position="297"/>
        <end position="317"/>
    </location>
</feature>
<dbReference type="CDD" id="cd00130">
    <property type="entry name" value="PAS"/>
    <property type="match status" value="3"/>
</dbReference>
<dbReference type="InterPro" id="IPR000014">
    <property type="entry name" value="PAS"/>
</dbReference>
<feature type="domain" description="PAS" evidence="6">
    <location>
        <begin position="398"/>
        <end position="427"/>
    </location>
</feature>
<sequence>MSCSFVVVDKRRFDSPIVYASPTFCKLTGYSEQEVLGTNCRFLQAPHGRVKKGDHRKYTAPEAVAHLRNSLVADKECQTSMINYRKGGAAFINLVTVIPIPGGVYNSPEEADQIAFHVGFQVDLTEQPNAILQKLRDGTYAVNYSTTANINSSNALSTSLPSSSSAYARDWRTNSANMSGASKEMKKLLSDPSFMNSLPISTISTTLPSSSPSNERNDMYDGNKLLNLLLLEAAPDFVHVVSLKGDFLYVAPSVRRVLGYEPEDLVGKSLTHICHQADIVPLTRELKESSSTPHDIASTTSPTAPTSSSSASTSTPPKTVDLLFRVRPKNYPHGQDYVWLECRGRLHVEPGKGRKAIILSGRVRSLPVLDWGAVSRAFAISPHSLRAKEFWALLSPMGSFLFVGANVKDFLGWGAGEVIGKSIYDFLDDSILHPHETPRRRLQESISLAFHDKERDIRTVECLMRRKVGNGRRDSNEPSTTRVRVQIILFHPKGSVPPILPGSAASPQSPPKPLVCYFRTLDASSSSSISGAMGSPPRSTRPIKAGPEDVFEELGAERGSSWQYELQQLKIANQKLMDEVEELESSLEDDKRRNHESTPARRFSSYDIGLGISRSDWGSGLPVAQSQSLASLSLKRSWDASAGDPNAT</sequence>
<dbReference type="PANTHER" id="PTHR47429:SF7">
    <property type="entry name" value="GATA-FACTOR"/>
    <property type="match status" value="1"/>
</dbReference>
<name>A0AAD5UZH6_9APHY</name>
<dbReference type="PROSITE" id="PS50112">
    <property type="entry name" value="PAS"/>
    <property type="match status" value="3"/>
</dbReference>
<organism evidence="7 8">
    <name type="scientific">Meripilus lineatus</name>
    <dbReference type="NCBI Taxonomy" id="2056292"/>
    <lineage>
        <taxon>Eukaryota</taxon>
        <taxon>Fungi</taxon>
        <taxon>Dikarya</taxon>
        <taxon>Basidiomycota</taxon>
        <taxon>Agaricomycotina</taxon>
        <taxon>Agaricomycetes</taxon>
        <taxon>Polyporales</taxon>
        <taxon>Meripilaceae</taxon>
        <taxon>Meripilus</taxon>
    </lineage>
</organism>
<keyword evidence="1" id="KW-0285">Flavoprotein</keyword>
<dbReference type="Gene3D" id="3.30.450.20">
    <property type="entry name" value="PAS domain"/>
    <property type="match status" value="3"/>
</dbReference>
<feature type="coiled-coil region" evidence="4">
    <location>
        <begin position="566"/>
        <end position="593"/>
    </location>
</feature>
<dbReference type="GO" id="GO:0006355">
    <property type="term" value="P:regulation of DNA-templated transcription"/>
    <property type="evidence" value="ECO:0007669"/>
    <property type="project" value="InterPro"/>
</dbReference>
<dbReference type="EMBL" id="JANAWD010000294">
    <property type="protein sequence ID" value="KAJ3481997.1"/>
    <property type="molecule type" value="Genomic_DNA"/>
</dbReference>
<keyword evidence="2" id="KW-0288">FMN</keyword>
<keyword evidence="3" id="KW-0157">Chromophore</keyword>
<dbReference type="SMART" id="SM00091">
    <property type="entry name" value="PAS"/>
    <property type="match status" value="3"/>
</dbReference>
<dbReference type="SUPFAM" id="SSF55785">
    <property type="entry name" value="PYP-like sensor domain (PAS domain)"/>
    <property type="match status" value="3"/>
</dbReference>
<evidence type="ECO:0000256" key="1">
    <source>
        <dbReference type="ARBA" id="ARBA00022630"/>
    </source>
</evidence>
<evidence type="ECO:0000256" key="4">
    <source>
        <dbReference type="SAM" id="Coils"/>
    </source>
</evidence>
<evidence type="ECO:0000256" key="2">
    <source>
        <dbReference type="ARBA" id="ARBA00022643"/>
    </source>
</evidence>
<evidence type="ECO:0000313" key="7">
    <source>
        <dbReference type="EMBL" id="KAJ3481997.1"/>
    </source>
</evidence>
<feature type="region of interest" description="Disordered" evidence="5">
    <location>
        <begin position="285"/>
        <end position="317"/>
    </location>
</feature>
<dbReference type="Pfam" id="PF13426">
    <property type="entry name" value="PAS_9"/>
    <property type="match status" value="1"/>
</dbReference>
<feature type="domain" description="PAS" evidence="6">
    <location>
        <begin position="230"/>
        <end position="293"/>
    </location>
</feature>
<dbReference type="InterPro" id="IPR035965">
    <property type="entry name" value="PAS-like_dom_sf"/>
</dbReference>
<dbReference type="Pfam" id="PF00989">
    <property type="entry name" value="PAS"/>
    <property type="match status" value="1"/>
</dbReference>
<dbReference type="PANTHER" id="PTHR47429">
    <property type="entry name" value="PROTEIN TWIN LOV 1"/>
    <property type="match status" value="1"/>
</dbReference>
<keyword evidence="8" id="KW-1185">Reference proteome</keyword>
<evidence type="ECO:0000313" key="8">
    <source>
        <dbReference type="Proteomes" id="UP001212997"/>
    </source>
</evidence>
<accession>A0AAD5UZH6</accession>
<evidence type="ECO:0000256" key="3">
    <source>
        <dbReference type="ARBA" id="ARBA00022991"/>
    </source>
</evidence>
<dbReference type="GO" id="GO:0005634">
    <property type="term" value="C:nucleus"/>
    <property type="evidence" value="ECO:0007669"/>
    <property type="project" value="TreeGrafter"/>
</dbReference>
<evidence type="ECO:0000259" key="6">
    <source>
        <dbReference type="PROSITE" id="PS50112"/>
    </source>
</evidence>
<keyword evidence="4" id="KW-0175">Coiled coil</keyword>
<evidence type="ECO:0000256" key="5">
    <source>
        <dbReference type="SAM" id="MobiDB-lite"/>
    </source>
</evidence>
<dbReference type="InterPro" id="IPR013767">
    <property type="entry name" value="PAS_fold"/>
</dbReference>
<proteinExistence type="predicted"/>
<dbReference type="Proteomes" id="UP001212997">
    <property type="component" value="Unassembled WGS sequence"/>
</dbReference>
<gene>
    <name evidence="7" type="ORF">NLI96_g7279</name>
</gene>
<protein>
    <recommendedName>
        <fullName evidence="6">PAS domain-containing protein</fullName>
    </recommendedName>
</protein>